<name>A0A553H4E6_9PSED</name>
<dbReference type="Pfam" id="PF07690">
    <property type="entry name" value="MFS_1"/>
    <property type="match status" value="1"/>
</dbReference>
<feature type="domain" description="Major facilitator superfamily (MFS) profile" evidence="6">
    <location>
        <begin position="27"/>
        <end position="414"/>
    </location>
</feature>
<feature type="transmembrane region" description="Helical" evidence="5">
    <location>
        <begin position="230"/>
        <end position="252"/>
    </location>
</feature>
<evidence type="ECO:0000256" key="4">
    <source>
        <dbReference type="ARBA" id="ARBA00023136"/>
    </source>
</evidence>
<evidence type="ECO:0000256" key="2">
    <source>
        <dbReference type="ARBA" id="ARBA00022692"/>
    </source>
</evidence>
<feature type="transmembrane region" description="Helical" evidence="5">
    <location>
        <begin position="325"/>
        <end position="348"/>
    </location>
</feature>
<evidence type="ECO:0000259" key="6">
    <source>
        <dbReference type="PROSITE" id="PS50850"/>
    </source>
</evidence>
<evidence type="ECO:0000313" key="8">
    <source>
        <dbReference type="Proteomes" id="UP000315235"/>
    </source>
</evidence>
<organism evidence="7 8">
    <name type="scientific">Pseudomonas mangiferae</name>
    <dbReference type="NCBI Taxonomy" id="2593654"/>
    <lineage>
        <taxon>Bacteria</taxon>
        <taxon>Pseudomonadati</taxon>
        <taxon>Pseudomonadota</taxon>
        <taxon>Gammaproteobacteria</taxon>
        <taxon>Pseudomonadales</taxon>
        <taxon>Pseudomonadaceae</taxon>
        <taxon>Pseudomonas</taxon>
    </lineage>
</organism>
<dbReference type="PROSITE" id="PS00217">
    <property type="entry name" value="SUGAR_TRANSPORT_2"/>
    <property type="match status" value="1"/>
</dbReference>
<feature type="transmembrane region" description="Helical" evidence="5">
    <location>
        <begin position="181"/>
        <end position="200"/>
    </location>
</feature>
<dbReference type="PROSITE" id="PS00216">
    <property type="entry name" value="SUGAR_TRANSPORT_1"/>
    <property type="match status" value="1"/>
</dbReference>
<evidence type="ECO:0000313" key="7">
    <source>
        <dbReference type="EMBL" id="TRX76630.1"/>
    </source>
</evidence>
<dbReference type="Proteomes" id="UP000315235">
    <property type="component" value="Unassembled WGS sequence"/>
</dbReference>
<feature type="transmembrane region" description="Helical" evidence="5">
    <location>
        <begin position="300"/>
        <end position="319"/>
    </location>
</feature>
<evidence type="ECO:0000256" key="5">
    <source>
        <dbReference type="SAM" id="Phobius"/>
    </source>
</evidence>
<dbReference type="PANTHER" id="PTHR23508:SF10">
    <property type="entry name" value="CARBOXYLIC ACID TRANSPORTER PROTEIN HOMOLOG"/>
    <property type="match status" value="1"/>
</dbReference>
<dbReference type="InterPro" id="IPR020846">
    <property type="entry name" value="MFS_dom"/>
</dbReference>
<feature type="transmembrane region" description="Helical" evidence="5">
    <location>
        <begin position="152"/>
        <end position="175"/>
    </location>
</feature>
<proteinExistence type="predicted"/>
<dbReference type="InterPro" id="IPR005829">
    <property type="entry name" value="Sugar_transporter_CS"/>
</dbReference>
<dbReference type="EMBL" id="VJOY01000001">
    <property type="protein sequence ID" value="TRX76630.1"/>
    <property type="molecule type" value="Genomic_DNA"/>
</dbReference>
<feature type="transmembrane region" description="Helical" evidence="5">
    <location>
        <begin position="272"/>
        <end position="293"/>
    </location>
</feature>
<protein>
    <submittedName>
        <fullName evidence="7">MFS transporter</fullName>
    </submittedName>
</protein>
<dbReference type="AlphaFoldDB" id="A0A553H4E6"/>
<evidence type="ECO:0000256" key="3">
    <source>
        <dbReference type="ARBA" id="ARBA00022989"/>
    </source>
</evidence>
<keyword evidence="8" id="KW-1185">Reference proteome</keyword>
<feature type="transmembrane region" description="Helical" evidence="5">
    <location>
        <begin position="91"/>
        <end position="110"/>
    </location>
</feature>
<dbReference type="PROSITE" id="PS50850">
    <property type="entry name" value="MFS"/>
    <property type="match status" value="1"/>
</dbReference>
<gene>
    <name evidence="7" type="ORF">FM069_00985</name>
</gene>
<evidence type="ECO:0000256" key="1">
    <source>
        <dbReference type="ARBA" id="ARBA00004141"/>
    </source>
</evidence>
<dbReference type="OrthoDB" id="4474610at2"/>
<dbReference type="PANTHER" id="PTHR23508">
    <property type="entry name" value="CARBOXYLIC ACID TRANSPORTER PROTEIN HOMOLOG"/>
    <property type="match status" value="1"/>
</dbReference>
<comment type="caution">
    <text evidence="7">The sequence shown here is derived from an EMBL/GenBank/DDBJ whole genome shotgun (WGS) entry which is preliminary data.</text>
</comment>
<feature type="transmembrane region" description="Helical" evidence="5">
    <location>
        <begin position="65"/>
        <end position="84"/>
    </location>
</feature>
<feature type="transmembrane region" description="Helical" evidence="5">
    <location>
        <begin position="388"/>
        <end position="410"/>
    </location>
</feature>
<comment type="subcellular location">
    <subcellularLocation>
        <location evidence="1">Membrane</location>
        <topology evidence="1">Multi-pass membrane protein</topology>
    </subcellularLocation>
</comment>
<feature type="transmembrane region" description="Helical" evidence="5">
    <location>
        <begin position="360"/>
        <end position="382"/>
    </location>
</feature>
<keyword evidence="2 5" id="KW-0812">Transmembrane</keyword>
<reference evidence="7 8" key="1">
    <citation type="submission" date="2019-07" db="EMBL/GenBank/DDBJ databases">
        <title>Pseudomonas mangiferae sp. nov., isolated from bark of mango tree in Thailand.</title>
        <authorList>
            <person name="Srisuk N."/>
            <person name="Anurat P."/>
        </authorList>
    </citation>
    <scope>NUCLEOTIDE SEQUENCE [LARGE SCALE GENOMIC DNA]</scope>
    <source>
        <strain evidence="7 8">DMKU_BBB3-04</strain>
    </source>
</reference>
<sequence>MSRYPITRRTVDMFEWYKTGSSQERKTFWACFSGWALDTYDAQMFSFLLPALMAVWQISKGEAGVLGTAALLSASLGGWIAGILSDRYGRVRILIFTICWFTAFGVLAGFTNSFHQMLVVRTLQGLGFGGEWAVGAALMAEIVRPQHRGKALGFVQSGFSLGWALAAVVMTGLLTWLPQELAWRVAFWVGVIPAGFVLFIRRHVKDPEIYKKATAQAEEKASILSAFRPAVVRLTLLGALLVTGLQAAAYTIMAWLPTLMTQERGLKPGPVVVTMLIMCAGAFVGFVITAWLADRYGRRPALLLFSIGAWIFTVIYMLVPMNSTLLMLMAFPVGAFATGIFAVLGPFLSELFPTHVRTTCMGFSYNLGKSLGALSIAGVGVLSERIGLAQSIGTFCLVAYALSVTAVLLLPETRGVRLEDVDAKVLNDHDEADLPPHARLSEGKI</sequence>
<dbReference type="GO" id="GO:0046943">
    <property type="term" value="F:carboxylic acid transmembrane transporter activity"/>
    <property type="evidence" value="ECO:0007669"/>
    <property type="project" value="TreeGrafter"/>
</dbReference>
<dbReference type="InterPro" id="IPR036259">
    <property type="entry name" value="MFS_trans_sf"/>
</dbReference>
<dbReference type="CDD" id="cd17371">
    <property type="entry name" value="MFS_MucK"/>
    <property type="match status" value="1"/>
</dbReference>
<keyword evidence="3 5" id="KW-1133">Transmembrane helix</keyword>
<keyword evidence="4 5" id="KW-0472">Membrane</keyword>
<dbReference type="GO" id="GO:0005886">
    <property type="term" value="C:plasma membrane"/>
    <property type="evidence" value="ECO:0007669"/>
    <property type="project" value="TreeGrafter"/>
</dbReference>
<dbReference type="Gene3D" id="1.20.1250.20">
    <property type="entry name" value="MFS general substrate transporter like domains"/>
    <property type="match status" value="2"/>
</dbReference>
<dbReference type="InterPro" id="IPR011701">
    <property type="entry name" value="MFS"/>
</dbReference>
<accession>A0A553H4E6</accession>
<dbReference type="SUPFAM" id="SSF103473">
    <property type="entry name" value="MFS general substrate transporter"/>
    <property type="match status" value="1"/>
</dbReference>